<feature type="region of interest" description="Disordered" evidence="1">
    <location>
        <begin position="1"/>
        <end position="45"/>
    </location>
</feature>
<proteinExistence type="predicted"/>
<dbReference type="AlphaFoldDB" id="A0A2V1DPI1"/>
<sequence>MYAGTGPYETAGSPPRKRTKTDAKADTKPTLYVDCQPPPPMQSFGSPHWPSPGFTFSPFAYEQRGTLQWPAWPGGTPRQSEGIDPGLLEIKASATSSYTRTAQGQVISASSVVEMWRPTEGPVGRNAEPAAAETNMGQLERDMAAVGDMLKRQMAAMVEMLKHQEAAFDSLLERCRSGSRGRHGETELRKRFR</sequence>
<dbReference type="Proteomes" id="UP000244855">
    <property type="component" value="Unassembled WGS sequence"/>
</dbReference>
<dbReference type="EMBL" id="KZ805380">
    <property type="protein sequence ID" value="PVI00067.1"/>
    <property type="molecule type" value="Genomic_DNA"/>
</dbReference>
<keyword evidence="3" id="KW-1185">Reference proteome</keyword>
<name>A0A2V1DPI1_9PLEO</name>
<organism evidence="2 3">
    <name type="scientific">Periconia macrospinosa</name>
    <dbReference type="NCBI Taxonomy" id="97972"/>
    <lineage>
        <taxon>Eukaryota</taxon>
        <taxon>Fungi</taxon>
        <taxon>Dikarya</taxon>
        <taxon>Ascomycota</taxon>
        <taxon>Pezizomycotina</taxon>
        <taxon>Dothideomycetes</taxon>
        <taxon>Pleosporomycetidae</taxon>
        <taxon>Pleosporales</taxon>
        <taxon>Massarineae</taxon>
        <taxon>Periconiaceae</taxon>
        <taxon>Periconia</taxon>
    </lineage>
</organism>
<protein>
    <submittedName>
        <fullName evidence="2">Uncharacterized protein</fullName>
    </submittedName>
</protein>
<gene>
    <name evidence="2" type="ORF">DM02DRAFT_411883</name>
</gene>
<evidence type="ECO:0000256" key="1">
    <source>
        <dbReference type="SAM" id="MobiDB-lite"/>
    </source>
</evidence>
<accession>A0A2V1DPI1</accession>
<evidence type="ECO:0000313" key="3">
    <source>
        <dbReference type="Proteomes" id="UP000244855"/>
    </source>
</evidence>
<reference evidence="2 3" key="1">
    <citation type="journal article" date="2018" name="Sci. Rep.">
        <title>Comparative genomics provides insights into the lifestyle and reveals functional heterogeneity of dark septate endophytic fungi.</title>
        <authorList>
            <person name="Knapp D.G."/>
            <person name="Nemeth J.B."/>
            <person name="Barry K."/>
            <person name="Hainaut M."/>
            <person name="Henrissat B."/>
            <person name="Johnson J."/>
            <person name="Kuo A."/>
            <person name="Lim J.H.P."/>
            <person name="Lipzen A."/>
            <person name="Nolan M."/>
            <person name="Ohm R.A."/>
            <person name="Tamas L."/>
            <person name="Grigoriev I.V."/>
            <person name="Spatafora J.W."/>
            <person name="Nagy L.G."/>
            <person name="Kovacs G.M."/>
        </authorList>
    </citation>
    <scope>NUCLEOTIDE SEQUENCE [LARGE SCALE GENOMIC DNA]</scope>
    <source>
        <strain evidence="2 3">DSE2036</strain>
    </source>
</reference>
<evidence type="ECO:0000313" key="2">
    <source>
        <dbReference type="EMBL" id="PVI00067.1"/>
    </source>
</evidence>